<reference evidence="3 4" key="1">
    <citation type="submission" date="2023-07" db="EMBL/GenBank/DDBJ databases">
        <title>Sorghum-associated microbial communities from plants grown in Nebraska, USA.</title>
        <authorList>
            <person name="Schachtman D."/>
        </authorList>
    </citation>
    <scope>NUCLEOTIDE SEQUENCE [LARGE SCALE GENOMIC DNA]</scope>
    <source>
        <strain evidence="3 4">3773</strain>
    </source>
</reference>
<evidence type="ECO:0008006" key="5">
    <source>
        <dbReference type="Google" id="ProtNLM"/>
    </source>
</evidence>
<feature type="signal peptide" evidence="2">
    <location>
        <begin position="1"/>
        <end position="21"/>
    </location>
</feature>
<protein>
    <recommendedName>
        <fullName evidence="5">Outer membrane protein beta-barrel domain-containing protein</fullName>
    </recommendedName>
</protein>
<keyword evidence="2" id="KW-0732">Signal</keyword>
<gene>
    <name evidence="3" type="ORF">J2X31_000436</name>
</gene>
<proteinExistence type="predicted"/>
<evidence type="ECO:0000256" key="1">
    <source>
        <dbReference type="SAM" id="Coils"/>
    </source>
</evidence>
<comment type="caution">
    <text evidence="3">The sequence shown here is derived from an EMBL/GenBank/DDBJ whole genome shotgun (WGS) entry which is preliminary data.</text>
</comment>
<name>A0ABU1TLZ0_9FLAO</name>
<evidence type="ECO:0000313" key="4">
    <source>
        <dbReference type="Proteomes" id="UP001255185"/>
    </source>
</evidence>
<sequence length="351" mass="40471">MRNLTIYLAVTACLLATKMVAQDTFDERVRDIAQKIELVTKEEKALLKKEVDQVNKEVEEGKLTYKEGDAKKLQLAEIRSNNIETKVAQYELELKDIVQKKVDGKIKDPDTLKRFHFVWRSSSWKKDARKRDSIQHITSESRTTSQFVFAAGINNLVTDGAVANSDFRYMGSHFYEWGTAWNTRLAKNNNLLHLKYGISVMYNNLRATDNRLFVDNGNTTDLETSPVNMEDSRFRNVNLVVPVHLEFDFTPKREHDGKQIFKTHKTFRFGIGGYAGVNVKSKQIIKYELDGYKSREVTKGNFNVNDFVYGVSAYFGYSETSLYIKYDLNPMFKDNAIDQNNISLGIRFDLN</sequence>
<organism evidence="3 4">
    <name type="scientific">Flavobacterium arsenatis</name>
    <dbReference type="NCBI Taxonomy" id="1484332"/>
    <lineage>
        <taxon>Bacteria</taxon>
        <taxon>Pseudomonadati</taxon>
        <taxon>Bacteroidota</taxon>
        <taxon>Flavobacteriia</taxon>
        <taxon>Flavobacteriales</taxon>
        <taxon>Flavobacteriaceae</taxon>
        <taxon>Flavobacterium</taxon>
    </lineage>
</organism>
<feature type="chain" id="PRO_5047375490" description="Outer membrane protein beta-barrel domain-containing protein" evidence="2">
    <location>
        <begin position="22"/>
        <end position="351"/>
    </location>
</feature>
<evidence type="ECO:0000313" key="3">
    <source>
        <dbReference type="EMBL" id="MDR6966443.1"/>
    </source>
</evidence>
<dbReference type="EMBL" id="JAVDVI010000001">
    <property type="protein sequence ID" value="MDR6966443.1"/>
    <property type="molecule type" value="Genomic_DNA"/>
</dbReference>
<dbReference type="RefSeq" id="WP_310024029.1">
    <property type="nucleotide sequence ID" value="NZ_JAVDVI010000001.1"/>
</dbReference>
<accession>A0ABU1TLZ0</accession>
<keyword evidence="1" id="KW-0175">Coiled coil</keyword>
<feature type="coiled-coil region" evidence="1">
    <location>
        <begin position="44"/>
        <end position="100"/>
    </location>
</feature>
<dbReference type="Proteomes" id="UP001255185">
    <property type="component" value="Unassembled WGS sequence"/>
</dbReference>
<keyword evidence="4" id="KW-1185">Reference proteome</keyword>
<evidence type="ECO:0000256" key="2">
    <source>
        <dbReference type="SAM" id="SignalP"/>
    </source>
</evidence>